<dbReference type="EMBL" id="JAAGWD010000005">
    <property type="protein sequence ID" value="NEM98529.1"/>
    <property type="molecule type" value="Genomic_DNA"/>
</dbReference>
<accession>A0A6B3LP04</accession>
<comment type="caution">
    <text evidence="1">The sequence shown here is derived from an EMBL/GenBank/DDBJ whole genome shotgun (WGS) entry which is preliminary data.</text>
</comment>
<organism evidence="1 2">
    <name type="scientific">Pontibacter burrus</name>
    <dbReference type="NCBI Taxonomy" id="2704466"/>
    <lineage>
        <taxon>Bacteria</taxon>
        <taxon>Pseudomonadati</taxon>
        <taxon>Bacteroidota</taxon>
        <taxon>Cytophagia</taxon>
        <taxon>Cytophagales</taxon>
        <taxon>Hymenobacteraceae</taxon>
        <taxon>Pontibacter</taxon>
    </lineage>
</organism>
<sequence length="145" mass="15984">MNPEKELQAYYDALIGTLPPDFSPEAFLANQSLSLFARNGGRSTSRPITYFVQELDGTEVIPGCELTFLGSEAIDEEHFFLFFEGNCSGVYNKLTAAGQILRATVAIVQLKGRKRVLVQHVEAIPEIRFEQDHKGSILPPLAQAG</sequence>
<name>A0A6B3LP04_9BACT</name>
<evidence type="ECO:0000313" key="1">
    <source>
        <dbReference type="EMBL" id="NEM98529.1"/>
    </source>
</evidence>
<evidence type="ECO:0000313" key="2">
    <source>
        <dbReference type="Proteomes" id="UP000474777"/>
    </source>
</evidence>
<proteinExistence type="predicted"/>
<keyword evidence="2" id="KW-1185">Reference proteome</keyword>
<dbReference type="AlphaFoldDB" id="A0A6B3LP04"/>
<reference evidence="1 2" key="1">
    <citation type="submission" date="2020-02" db="EMBL/GenBank/DDBJ databases">
        <authorList>
            <person name="Kim M.K."/>
        </authorList>
    </citation>
    <scope>NUCLEOTIDE SEQUENCE [LARGE SCALE GENOMIC DNA]</scope>
    <source>
        <strain evidence="1 2">BT327</strain>
    </source>
</reference>
<dbReference type="RefSeq" id="WP_163915421.1">
    <property type="nucleotide sequence ID" value="NZ_JAAGWD010000005.1"/>
</dbReference>
<dbReference type="Proteomes" id="UP000474777">
    <property type="component" value="Unassembled WGS sequence"/>
</dbReference>
<protein>
    <submittedName>
        <fullName evidence="1">Uncharacterized protein</fullName>
    </submittedName>
</protein>
<gene>
    <name evidence="1" type="ORF">GXP69_12560</name>
</gene>